<dbReference type="Pfam" id="PF01152">
    <property type="entry name" value="Bac_globin"/>
    <property type="match status" value="1"/>
</dbReference>
<name>A0A7G5BVE6_9BACL</name>
<reference evidence="6 7" key="1">
    <citation type="submission" date="2019-07" db="EMBL/GenBank/DDBJ databases">
        <authorList>
            <person name="Kim J.K."/>
            <person name="Cheong H.-M."/>
            <person name="Choi Y."/>
            <person name="Hwang K.J."/>
            <person name="Lee S."/>
            <person name="Choi C."/>
        </authorList>
    </citation>
    <scope>NUCLEOTIDE SEQUENCE [LARGE SCALE GENOMIC DNA]</scope>
    <source>
        <strain evidence="6 7">KS 22</strain>
    </source>
</reference>
<keyword evidence="4" id="KW-0408">Iron</keyword>
<keyword evidence="3" id="KW-0479">Metal-binding</keyword>
<keyword evidence="2" id="KW-0349">Heme</keyword>
<dbReference type="Proteomes" id="UP000515679">
    <property type="component" value="Chromosome"/>
</dbReference>
<keyword evidence="7" id="KW-1185">Reference proteome</keyword>
<evidence type="ECO:0000313" key="7">
    <source>
        <dbReference type="Proteomes" id="UP000515679"/>
    </source>
</evidence>
<dbReference type="InterPro" id="IPR009050">
    <property type="entry name" value="Globin-like_sf"/>
</dbReference>
<organism evidence="6 7">
    <name type="scientific">Cohnella cholangitidis</name>
    <dbReference type="NCBI Taxonomy" id="2598458"/>
    <lineage>
        <taxon>Bacteria</taxon>
        <taxon>Bacillati</taxon>
        <taxon>Bacillota</taxon>
        <taxon>Bacilli</taxon>
        <taxon>Bacillales</taxon>
        <taxon>Paenibacillaceae</taxon>
        <taxon>Cohnella</taxon>
    </lineage>
</organism>
<evidence type="ECO:0000313" key="6">
    <source>
        <dbReference type="EMBL" id="QMV40930.1"/>
    </source>
</evidence>
<evidence type="ECO:0000256" key="1">
    <source>
        <dbReference type="ARBA" id="ARBA00022448"/>
    </source>
</evidence>
<gene>
    <name evidence="6" type="ORF">FPL14_06675</name>
</gene>
<protein>
    <submittedName>
        <fullName evidence="6">Globin</fullName>
    </submittedName>
</protein>
<evidence type="ECO:0000256" key="3">
    <source>
        <dbReference type="ARBA" id="ARBA00022723"/>
    </source>
</evidence>
<dbReference type="GO" id="GO:0005344">
    <property type="term" value="F:oxygen carrier activity"/>
    <property type="evidence" value="ECO:0007669"/>
    <property type="project" value="InterPro"/>
</dbReference>
<accession>A0A7G5BVE6</accession>
<dbReference type="Gene3D" id="1.10.490.10">
    <property type="entry name" value="Globins"/>
    <property type="match status" value="1"/>
</dbReference>
<evidence type="ECO:0000256" key="5">
    <source>
        <dbReference type="ARBA" id="ARBA00034496"/>
    </source>
</evidence>
<dbReference type="GO" id="GO:0046872">
    <property type="term" value="F:metal ion binding"/>
    <property type="evidence" value="ECO:0007669"/>
    <property type="project" value="UniProtKB-KW"/>
</dbReference>
<dbReference type="InterPro" id="IPR001486">
    <property type="entry name" value="Hemoglobin_trunc"/>
</dbReference>
<evidence type="ECO:0000256" key="2">
    <source>
        <dbReference type="ARBA" id="ARBA00022617"/>
    </source>
</evidence>
<sequence>MPKPRRSHGHISLPTCSHHRRYILSNYATLYDALGGAEAIRDLVARFYPKVQAHPLLAPLFPEDILPVMEKQYLFLTQFLGGPSLYSDQYGHPMMRARHMPFAITPERAAAWLECMSAALAETSVPEPLRKLTIERLSGPANHFVNTESDSTAD</sequence>
<dbReference type="PANTHER" id="PTHR47366">
    <property type="entry name" value="TWO-ON-TWO HEMOGLOBIN-3"/>
    <property type="match status" value="1"/>
</dbReference>
<dbReference type="InterPro" id="IPR044203">
    <property type="entry name" value="GlbO/GLB3-like"/>
</dbReference>
<proteinExistence type="inferred from homology"/>
<dbReference type="GO" id="GO:0020037">
    <property type="term" value="F:heme binding"/>
    <property type="evidence" value="ECO:0007669"/>
    <property type="project" value="InterPro"/>
</dbReference>
<dbReference type="AlphaFoldDB" id="A0A7G5BVE6"/>
<dbReference type="KEGG" id="cchl:FPL14_06675"/>
<dbReference type="PANTHER" id="PTHR47366:SF1">
    <property type="entry name" value="TWO-ON-TWO HEMOGLOBIN-3"/>
    <property type="match status" value="1"/>
</dbReference>
<comment type="similarity">
    <text evidence="5">Belongs to the truncated hemoglobin family. Group II subfamily.</text>
</comment>
<dbReference type="EMBL" id="CP041969">
    <property type="protein sequence ID" value="QMV40930.1"/>
    <property type="molecule type" value="Genomic_DNA"/>
</dbReference>
<dbReference type="GO" id="GO:0019825">
    <property type="term" value="F:oxygen binding"/>
    <property type="evidence" value="ECO:0007669"/>
    <property type="project" value="InterPro"/>
</dbReference>
<keyword evidence="1" id="KW-0813">Transport</keyword>
<dbReference type="SUPFAM" id="SSF46458">
    <property type="entry name" value="Globin-like"/>
    <property type="match status" value="1"/>
</dbReference>
<dbReference type="InterPro" id="IPR012292">
    <property type="entry name" value="Globin/Proto"/>
</dbReference>
<evidence type="ECO:0000256" key="4">
    <source>
        <dbReference type="ARBA" id="ARBA00023004"/>
    </source>
</evidence>